<dbReference type="AlphaFoldDB" id="A0A382I4H5"/>
<evidence type="ECO:0000313" key="1">
    <source>
        <dbReference type="EMBL" id="SVB94448.1"/>
    </source>
</evidence>
<reference evidence="1" key="1">
    <citation type="submission" date="2018-05" db="EMBL/GenBank/DDBJ databases">
        <authorList>
            <person name="Lanie J.A."/>
            <person name="Ng W.-L."/>
            <person name="Kazmierczak K.M."/>
            <person name="Andrzejewski T.M."/>
            <person name="Davidsen T.M."/>
            <person name="Wayne K.J."/>
            <person name="Tettelin H."/>
            <person name="Glass J.I."/>
            <person name="Rusch D."/>
            <person name="Podicherti R."/>
            <person name="Tsui H.-C.T."/>
            <person name="Winkler M.E."/>
        </authorList>
    </citation>
    <scope>NUCLEOTIDE SEQUENCE</scope>
</reference>
<gene>
    <name evidence="1" type="ORF">METZ01_LOCUS247302</name>
</gene>
<organism evidence="1">
    <name type="scientific">marine metagenome</name>
    <dbReference type="NCBI Taxonomy" id="408172"/>
    <lineage>
        <taxon>unclassified sequences</taxon>
        <taxon>metagenomes</taxon>
        <taxon>ecological metagenomes</taxon>
    </lineage>
</organism>
<sequence length="54" mass="6283">FSLAYDPLPRLFLMEFPMPEVRTFDYVFPPIRQSFHVRTPRPGALGEKTTKTAI</sequence>
<protein>
    <submittedName>
        <fullName evidence="1">Uncharacterized protein</fullName>
    </submittedName>
</protein>
<dbReference type="EMBL" id="UINC01065125">
    <property type="protein sequence ID" value="SVB94448.1"/>
    <property type="molecule type" value="Genomic_DNA"/>
</dbReference>
<name>A0A382I4H5_9ZZZZ</name>
<accession>A0A382I4H5</accession>
<feature type="non-terminal residue" evidence="1">
    <location>
        <position position="1"/>
    </location>
</feature>
<proteinExistence type="predicted"/>